<dbReference type="OrthoDB" id="4757858at2759"/>
<accession>A0A2T4BTZ6</accession>
<evidence type="ECO:0000313" key="2">
    <source>
        <dbReference type="Proteomes" id="UP000240760"/>
    </source>
</evidence>
<name>A0A2T4BTZ6_TRILO</name>
<reference evidence="1 2" key="1">
    <citation type="submission" date="2016-07" db="EMBL/GenBank/DDBJ databases">
        <title>Multiple horizontal gene transfer events from other fungi enriched the ability of initially mycotrophic Trichoderma (Ascomycota) to feed on dead plant biomass.</title>
        <authorList>
            <consortium name="DOE Joint Genome Institute"/>
            <person name="Aerts A."/>
            <person name="Atanasova L."/>
            <person name="Chenthamara K."/>
            <person name="Zhang J."/>
            <person name="Grujic M."/>
            <person name="Henrissat B."/>
            <person name="Kuo A."/>
            <person name="Salamov A."/>
            <person name="Lipzen A."/>
            <person name="Labutti K."/>
            <person name="Barry K."/>
            <person name="Miao Y."/>
            <person name="Rahimi M.J."/>
            <person name="Shen Q."/>
            <person name="Grigoriev I.V."/>
            <person name="Kubicek C.P."/>
            <person name="Druzhinina I.S."/>
        </authorList>
    </citation>
    <scope>NUCLEOTIDE SEQUENCE [LARGE SCALE GENOMIC DNA]</scope>
    <source>
        <strain evidence="1 2">ATCC 18648</strain>
    </source>
</reference>
<dbReference type="Gene3D" id="3.80.10.10">
    <property type="entry name" value="Ribonuclease Inhibitor"/>
    <property type="match status" value="1"/>
</dbReference>
<keyword evidence="2" id="KW-1185">Reference proteome</keyword>
<protein>
    <submittedName>
        <fullName evidence="1">Uncharacterized protein</fullName>
    </submittedName>
</protein>
<sequence>MAPASLMTLPNELLYKICESFCPHCTHAPRAFSGVGKHRPLLVDGRSALSYVSKTCRRLREIAQPVLYHYVYTTRNWHVLRSIIARPDLAAHVRGLEYLGHTDNHSLQDLDIVTATRDHKQLQENKVAIHPTCTRLAGQPHVLELISTRLPNAEELRINMSKMRGWDFMVDLKSIRRLRLYIDSYYVPSHRLHLASFLSVMPRLECLRISGDTSLQSTHLFPTEIRTLDLDFSEWHPSSLIPVIDCCPKLERFRYYGVPQSHPEGLTWPRTQHIVYSRKTTLKHVNFSWQPGREPCQGNLRSELGSFRSLDGLETLWMEVGCAIPKRWKSWVTRFPANTTELIELLPESLRLIYFRGLSRGWHGIEMLALAIRRGHFPRLKTVVVQQAGATLRKSRKVLAAVGVACESISGASENGRHLFPEGGFWQT</sequence>
<evidence type="ECO:0000313" key="1">
    <source>
        <dbReference type="EMBL" id="PTB72791.1"/>
    </source>
</evidence>
<dbReference type="STRING" id="983965.A0A2T4BTZ6"/>
<dbReference type="InterPro" id="IPR032675">
    <property type="entry name" value="LRR_dom_sf"/>
</dbReference>
<organism evidence="1 2">
    <name type="scientific">Trichoderma longibrachiatum ATCC 18648</name>
    <dbReference type="NCBI Taxonomy" id="983965"/>
    <lineage>
        <taxon>Eukaryota</taxon>
        <taxon>Fungi</taxon>
        <taxon>Dikarya</taxon>
        <taxon>Ascomycota</taxon>
        <taxon>Pezizomycotina</taxon>
        <taxon>Sordariomycetes</taxon>
        <taxon>Hypocreomycetidae</taxon>
        <taxon>Hypocreales</taxon>
        <taxon>Hypocreaceae</taxon>
        <taxon>Trichoderma</taxon>
    </lineage>
</organism>
<dbReference type="AlphaFoldDB" id="A0A2T4BTZ6"/>
<dbReference type="Proteomes" id="UP000240760">
    <property type="component" value="Unassembled WGS sequence"/>
</dbReference>
<dbReference type="SUPFAM" id="SSF52047">
    <property type="entry name" value="RNI-like"/>
    <property type="match status" value="1"/>
</dbReference>
<dbReference type="EMBL" id="KZ679140">
    <property type="protein sequence ID" value="PTB72791.1"/>
    <property type="molecule type" value="Genomic_DNA"/>
</dbReference>
<proteinExistence type="predicted"/>
<gene>
    <name evidence="1" type="ORF">M440DRAFT_1083850</name>
</gene>